<dbReference type="PANTHER" id="PTHR31313">
    <property type="entry name" value="TY1 ENHANCER ACTIVATOR"/>
    <property type="match status" value="1"/>
</dbReference>
<evidence type="ECO:0000256" key="7">
    <source>
        <dbReference type="SAM" id="MobiDB-lite"/>
    </source>
</evidence>
<dbReference type="GO" id="GO:0003677">
    <property type="term" value="F:DNA binding"/>
    <property type="evidence" value="ECO:0007669"/>
    <property type="project" value="UniProtKB-KW"/>
</dbReference>
<evidence type="ECO:0008006" key="10">
    <source>
        <dbReference type="Google" id="ProtNLM"/>
    </source>
</evidence>
<evidence type="ECO:0000256" key="6">
    <source>
        <dbReference type="ARBA" id="ARBA00023242"/>
    </source>
</evidence>
<evidence type="ECO:0000256" key="5">
    <source>
        <dbReference type="ARBA" id="ARBA00023163"/>
    </source>
</evidence>
<evidence type="ECO:0000313" key="9">
    <source>
        <dbReference type="Proteomes" id="UP000258309"/>
    </source>
</evidence>
<keyword evidence="4" id="KW-0238">DNA-binding</keyword>
<keyword evidence="9" id="KW-1185">Reference proteome</keyword>
<dbReference type="InterPro" id="IPR051615">
    <property type="entry name" value="Transcr_Regulatory_Elem"/>
</dbReference>
<evidence type="ECO:0000313" key="8">
    <source>
        <dbReference type="EMBL" id="RFU25173.1"/>
    </source>
</evidence>
<feature type="compositionally biased region" description="Low complexity" evidence="7">
    <location>
        <begin position="8"/>
        <end position="29"/>
    </location>
</feature>
<feature type="compositionally biased region" description="Basic and acidic residues" evidence="7">
    <location>
        <begin position="31"/>
        <end position="46"/>
    </location>
</feature>
<comment type="caution">
    <text evidence="8">The sequence shown here is derived from an EMBL/GenBank/DDBJ whole genome shotgun (WGS) entry which is preliminary data.</text>
</comment>
<feature type="non-terminal residue" evidence="8">
    <location>
        <position position="1"/>
    </location>
</feature>
<evidence type="ECO:0000256" key="1">
    <source>
        <dbReference type="ARBA" id="ARBA00022723"/>
    </source>
</evidence>
<feature type="region of interest" description="Disordered" evidence="7">
    <location>
        <begin position="1"/>
        <end position="59"/>
    </location>
</feature>
<accession>A0A3E2GWP2</accession>
<dbReference type="OMA" id="AICAQQC"/>
<reference evidence="8 9" key="1">
    <citation type="submission" date="2018-05" db="EMBL/GenBank/DDBJ databases">
        <title>Draft genome sequence of Scytalidium lignicola DSM 105466, a ubiquitous saprotrophic fungus.</title>
        <authorList>
            <person name="Buettner E."/>
            <person name="Gebauer A.M."/>
            <person name="Hofrichter M."/>
            <person name="Liers C."/>
            <person name="Kellner H."/>
        </authorList>
    </citation>
    <scope>NUCLEOTIDE SEQUENCE [LARGE SCALE GENOMIC DNA]</scope>
    <source>
        <strain evidence="8 9">DSM 105466</strain>
    </source>
</reference>
<dbReference type="STRING" id="5539.A0A3E2GWP2"/>
<organism evidence="8 9">
    <name type="scientific">Scytalidium lignicola</name>
    <name type="common">Hyphomycete</name>
    <dbReference type="NCBI Taxonomy" id="5539"/>
    <lineage>
        <taxon>Eukaryota</taxon>
        <taxon>Fungi</taxon>
        <taxon>Dikarya</taxon>
        <taxon>Ascomycota</taxon>
        <taxon>Pezizomycotina</taxon>
        <taxon>Leotiomycetes</taxon>
        <taxon>Leotiomycetes incertae sedis</taxon>
        <taxon>Scytalidium</taxon>
    </lineage>
</organism>
<keyword evidence="3" id="KW-0805">Transcription regulation</keyword>
<dbReference type="AlphaFoldDB" id="A0A3E2GWP2"/>
<keyword evidence="1" id="KW-0479">Metal-binding</keyword>
<dbReference type="CDD" id="cd12148">
    <property type="entry name" value="fungal_TF_MHR"/>
    <property type="match status" value="1"/>
</dbReference>
<protein>
    <recommendedName>
        <fullName evidence="10">Transcription factor domain-containing protein</fullName>
    </recommendedName>
</protein>
<dbReference type="Proteomes" id="UP000258309">
    <property type="component" value="Unassembled WGS sequence"/>
</dbReference>
<evidence type="ECO:0000256" key="2">
    <source>
        <dbReference type="ARBA" id="ARBA00022833"/>
    </source>
</evidence>
<keyword evidence="5" id="KW-0804">Transcription</keyword>
<dbReference type="GO" id="GO:0046872">
    <property type="term" value="F:metal ion binding"/>
    <property type="evidence" value="ECO:0007669"/>
    <property type="project" value="UniProtKB-KW"/>
</dbReference>
<name>A0A3E2GWP2_SCYLI</name>
<evidence type="ECO:0000256" key="4">
    <source>
        <dbReference type="ARBA" id="ARBA00023125"/>
    </source>
</evidence>
<keyword evidence="2" id="KW-0862">Zinc</keyword>
<dbReference type="EMBL" id="NCSJ02000356">
    <property type="protein sequence ID" value="RFU25173.1"/>
    <property type="molecule type" value="Genomic_DNA"/>
</dbReference>
<gene>
    <name evidence="8" type="ORF">B7463_g11167</name>
</gene>
<feature type="non-terminal residue" evidence="8">
    <location>
        <position position="342"/>
    </location>
</feature>
<dbReference type="PANTHER" id="PTHR31313:SF81">
    <property type="entry name" value="TY1 ENHANCER ACTIVATOR"/>
    <property type="match status" value="1"/>
</dbReference>
<proteinExistence type="predicted"/>
<dbReference type="OrthoDB" id="2162761at2759"/>
<evidence type="ECO:0000256" key="3">
    <source>
        <dbReference type="ARBA" id="ARBA00023015"/>
    </source>
</evidence>
<keyword evidence="6" id="KW-0539">Nucleus</keyword>
<sequence length="342" mass="37892">MSLQKLLPSAGDSSPISSNSSISRSDATSCDPRRDPSRDPGQKEVEGQVINPKRRRVPDSVTRNACLNCKKARAKHAKEELIGQLKELKAKDLLMEQILQALSSDNKAPDIIKRLKHGETYENIVNWLSHGPKGSGEEVLPRVSVAFAFEREPSGHDMTGIPLTAFTWTSVISDTAVLGHLFRLYFAWVHPVHTLFSEGYFIDSYKKQSELYCSSVLVNALCAMACRLHSVSEADDVEYEQLEIEFSDAVRTQIDPKDENITTTQALAVMFLLDCARARGLRSSSYLEMAKTSLANITEVQSDGFLAVFKDTVRGIRNLSVLVVALAYLPLSTLTETVNGRK</sequence>